<evidence type="ECO:0000256" key="1">
    <source>
        <dbReference type="SAM" id="Phobius"/>
    </source>
</evidence>
<organism evidence="3 4">
    <name type="scientific">Cryptolaemus montrouzieri</name>
    <dbReference type="NCBI Taxonomy" id="559131"/>
    <lineage>
        <taxon>Eukaryota</taxon>
        <taxon>Metazoa</taxon>
        <taxon>Ecdysozoa</taxon>
        <taxon>Arthropoda</taxon>
        <taxon>Hexapoda</taxon>
        <taxon>Insecta</taxon>
        <taxon>Pterygota</taxon>
        <taxon>Neoptera</taxon>
        <taxon>Endopterygota</taxon>
        <taxon>Coleoptera</taxon>
        <taxon>Polyphaga</taxon>
        <taxon>Cucujiformia</taxon>
        <taxon>Coccinelloidea</taxon>
        <taxon>Coccinellidae</taxon>
        <taxon>Scymninae</taxon>
        <taxon>Scymnini</taxon>
        <taxon>Cryptolaemus</taxon>
    </lineage>
</organism>
<comment type="caution">
    <text evidence="3">The sequence shown here is derived from an EMBL/GenBank/DDBJ whole genome shotgun (WGS) entry which is preliminary data.</text>
</comment>
<dbReference type="Proteomes" id="UP001516400">
    <property type="component" value="Unassembled WGS sequence"/>
</dbReference>
<evidence type="ECO:0000259" key="2">
    <source>
        <dbReference type="Pfam" id="PF20517"/>
    </source>
</evidence>
<keyword evidence="1" id="KW-0812">Transmembrane</keyword>
<dbReference type="AlphaFoldDB" id="A0ABD2NIV8"/>
<dbReference type="PANTHER" id="PTHR28358">
    <property type="entry name" value="TRANSMEMBRANE PROTEIN 127"/>
    <property type="match status" value="1"/>
</dbReference>
<proteinExistence type="predicted"/>
<dbReference type="InterPro" id="IPR033331">
    <property type="entry name" value="TMEM127"/>
</dbReference>
<dbReference type="InterPro" id="IPR046795">
    <property type="entry name" value="TMEM127_TM"/>
</dbReference>
<keyword evidence="4" id="KW-1185">Reference proteome</keyword>
<feature type="transmembrane region" description="Helical" evidence="1">
    <location>
        <begin position="123"/>
        <end position="150"/>
    </location>
</feature>
<gene>
    <name evidence="3" type="ORF">HHI36_016145</name>
</gene>
<keyword evidence="1" id="KW-1133">Transmembrane helix</keyword>
<name>A0ABD2NIV8_9CUCU</name>
<feature type="transmembrane region" description="Helical" evidence="1">
    <location>
        <begin position="170"/>
        <end position="189"/>
    </location>
</feature>
<dbReference type="EMBL" id="JABFTP020000124">
    <property type="protein sequence ID" value="KAL3278603.1"/>
    <property type="molecule type" value="Genomic_DNA"/>
</dbReference>
<evidence type="ECO:0000313" key="3">
    <source>
        <dbReference type="EMBL" id="KAL3278603.1"/>
    </source>
</evidence>
<feature type="transmembrane region" description="Helical" evidence="1">
    <location>
        <begin position="21"/>
        <end position="45"/>
    </location>
</feature>
<evidence type="ECO:0000313" key="4">
    <source>
        <dbReference type="Proteomes" id="UP001516400"/>
    </source>
</evidence>
<feature type="domain" description="Transmembrane protein 127 transmembrane region" evidence="2">
    <location>
        <begin position="78"/>
        <end position="188"/>
    </location>
</feature>
<feature type="transmembrane region" description="Helical" evidence="1">
    <location>
        <begin position="89"/>
        <end position="111"/>
    </location>
</feature>
<dbReference type="Pfam" id="PF20517">
    <property type="entry name" value="TMEM127"/>
    <property type="match status" value="1"/>
</dbReference>
<protein>
    <recommendedName>
        <fullName evidence="2">Transmembrane protein 127 transmembrane region domain-containing protein</fullName>
    </recommendedName>
</protein>
<accession>A0ABD2NIV8</accession>
<sequence length="234" mass="26153">MSTSFIVSCLQWINRKDENQNLFAAVFHISTITLVSMSMVGLPWFSISGGVCLQQLTLGEFFWFGSPLSDYDPSDVECITTNLINMMRLTIVLCLLVIMLSLGGFFMDILVPKTHVNKMFFKYAIPGTCTGSVILVMIIVSISCYIVLLLEDSLAKRYPKVDSDVKYGPGFYFLSSAGVVSLFGMYYTLNMVQDSSRYCTDDDQCLVDAFDDNTSFNYLALPPPYNIPPPPYAP</sequence>
<keyword evidence="1" id="KW-0472">Membrane</keyword>
<reference evidence="3 4" key="1">
    <citation type="journal article" date="2021" name="BMC Biol.">
        <title>Horizontally acquired antibacterial genes associated with adaptive radiation of ladybird beetles.</title>
        <authorList>
            <person name="Li H.S."/>
            <person name="Tang X.F."/>
            <person name="Huang Y.H."/>
            <person name="Xu Z.Y."/>
            <person name="Chen M.L."/>
            <person name="Du X.Y."/>
            <person name="Qiu B.Y."/>
            <person name="Chen P.T."/>
            <person name="Zhang W."/>
            <person name="Slipinski A."/>
            <person name="Escalona H.E."/>
            <person name="Waterhouse R.M."/>
            <person name="Zwick A."/>
            <person name="Pang H."/>
        </authorList>
    </citation>
    <scope>NUCLEOTIDE SEQUENCE [LARGE SCALE GENOMIC DNA]</scope>
    <source>
        <strain evidence="3">SYSU2018</strain>
    </source>
</reference>
<dbReference type="PANTHER" id="PTHR28358:SF1">
    <property type="entry name" value="TRANSMEMBRANE PROTEIN 127"/>
    <property type="match status" value="1"/>
</dbReference>